<name>A0ABZ1GUU0_9ACTN</name>
<dbReference type="RefSeq" id="WP_326755417.1">
    <property type="nucleotide sequence ID" value="NZ_CP109134.1"/>
</dbReference>
<evidence type="ECO:0000313" key="2">
    <source>
        <dbReference type="Proteomes" id="UP001335325"/>
    </source>
</evidence>
<dbReference type="EMBL" id="CP109134">
    <property type="protein sequence ID" value="WSD09665.1"/>
    <property type="molecule type" value="Genomic_DNA"/>
</dbReference>
<protein>
    <submittedName>
        <fullName evidence="1">Uncharacterized protein</fullName>
    </submittedName>
</protein>
<evidence type="ECO:0000313" key="1">
    <source>
        <dbReference type="EMBL" id="WSD09665.1"/>
    </source>
</evidence>
<organism evidence="1 2">
    <name type="scientific">Streptomyces hirsutus</name>
    <dbReference type="NCBI Taxonomy" id="35620"/>
    <lineage>
        <taxon>Bacteria</taxon>
        <taxon>Bacillati</taxon>
        <taxon>Actinomycetota</taxon>
        <taxon>Actinomycetes</taxon>
        <taxon>Kitasatosporales</taxon>
        <taxon>Streptomycetaceae</taxon>
        <taxon>Streptomyces</taxon>
    </lineage>
</organism>
<sequence>MPNVSHDTLHGLVVGKALAQDTGREAMDDLAGLIENGLGSEHIPGTSGGT</sequence>
<keyword evidence="2" id="KW-1185">Reference proteome</keyword>
<dbReference type="Proteomes" id="UP001335325">
    <property type="component" value="Chromosome"/>
</dbReference>
<reference evidence="1 2" key="1">
    <citation type="submission" date="2022-10" db="EMBL/GenBank/DDBJ databases">
        <title>The complete genomes of actinobacterial strains from the NBC collection.</title>
        <authorList>
            <person name="Joergensen T.S."/>
            <person name="Alvarez Arevalo M."/>
            <person name="Sterndorff E.B."/>
            <person name="Faurdal D."/>
            <person name="Vuksanovic O."/>
            <person name="Mourched A.-S."/>
            <person name="Charusanti P."/>
            <person name="Shaw S."/>
            <person name="Blin K."/>
            <person name="Weber T."/>
        </authorList>
    </citation>
    <scope>NUCLEOTIDE SEQUENCE [LARGE SCALE GENOMIC DNA]</scope>
    <source>
        <strain evidence="1 2">NBC 01753</strain>
    </source>
</reference>
<accession>A0ABZ1GUU0</accession>
<proteinExistence type="predicted"/>
<gene>
    <name evidence="1" type="ORF">OIE73_30620</name>
</gene>
<dbReference type="GeneID" id="91547020"/>